<dbReference type="Proteomes" id="UP001143910">
    <property type="component" value="Unassembled WGS sequence"/>
</dbReference>
<organism evidence="1 2">
    <name type="scientific">Zarea fungicola</name>
    <dbReference type="NCBI Taxonomy" id="93591"/>
    <lineage>
        <taxon>Eukaryota</taxon>
        <taxon>Fungi</taxon>
        <taxon>Dikarya</taxon>
        <taxon>Ascomycota</taxon>
        <taxon>Pezizomycotina</taxon>
        <taxon>Sordariomycetes</taxon>
        <taxon>Hypocreomycetidae</taxon>
        <taxon>Hypocreales</taxon>
        <taxon>Cordycipitaceae</taxon>
        <taxon>Zarea</taxon>
    </lineage>
</organism>
<sequence>MPDAVEFYLACNPPLLPRGVSEVIRLVKDEEGLLEILFEPHGPWFKCIALSPNKQQICTAIEESLFDIAVDDVNTLDTPETTEADISVTSADPRMIPWSEFTTAEAGSIRFADTDVFPELIAELRYKTLWTGLEKYSTVGFSELLHRCNSMLGPCATPQDKGEFEKLMKCKISYNMRESLLYIGSKESQEVINQTVQKLDTLVHIYHNMNRVRHQLVLDNEDGQHLAYKWLSHLGFHRSTYLQYQPGATSSDSLMLMEAAAVRIPHMNVHGYWIPEPQFGASSLPSTPSTDRDTIKLRNYDYKTTLDKKLHLSDEITFPDEQAGVIENWRDKVRKESKSPVESIFPTILESTPSGDTINDDHLFSSLNSNDASEISDRDSNCSVLMTDLLGDIPVNIKYTLPDIIRTTEEKCRTVDIDGPEDLISFEDIHKETTSVTSSPGLNAENLAFIPLDQHSEHKSTPEAMDAAITNAKTDEVSINKPKNLDLQKSSKVALRRNLNSAASSIAEATVYLQTAMHSLKVLPGRVSIRLDFGRIFLKGVHESHIDISQTLKFELNEVLKQLEGVDGNCTGFSSLLSAKEEDISKLIRIVPEGTTDWELFEARVFYDLHCSFGPSANGCSVVEVDPERGTTCRSGFAECFALYLHFPKDQWDLRLIGRQHYDLTGIEKTWIEGWLESSKVSKANLIEPRKLAKGGLKIEFLDRSGHLATVKGIVIRHVLLYKQGESDTALSVTFSRKLNLVSVTGHKAGPMVPVTWQTPKNRPQGKAVPDEWVEASLRSRVVDDLFGAEAPPPGANRPGNGEPHYNMPDYGRQLAGLTEMASCGGAMIKRMNSIGRNNNNGQCLDSKGISTQPSSQSSGRDKGNRVEYW</sequence>
<evidence type="ECO:0000313" key="2">
    <source>
        <dbReference type="Proteomes" id="UP001143910"/>
    </source>
</evidence>
<proteinExistence type="predicted"/>
<keyword evidence="2" id="KW-1185">Reference proteome</keyword>
<dbReference type="EMBL" id="JANJQO010000837">
    <property type="protein sequence ID" value="KAJ2974374.1"/>
    <property type="molecule type" value="Genomic_DNA"/>
</dbReference>
<reference evidence="1" key="1">
    <citation type="submission" date="2022-08" db="EMBL/GenBank/DDBJ databases">
        <title>Genome Sequence of Lecanicillium fungicola.</title>
        <authorList>
            <person name="Buettner E."/>
        </authorList>
    </citation>
    <scope>NUCLEOTIDE SEQUENCE</scope>
    <source>
        <strain evidence="1">Babe33</strain>
    </source>
</reference>
<protein>
    <submittedName>
        <fullName evidence="1">Uncharacterized protein</fullName>
    </submittedName>
</protein>
<evidence type="ECO:0000313" key="1">
    <source>
        <dbReference type="EMBL" id="KAJ2974374.1"/>
    </source>
</evidence>
<name>A0ACC1N638_9HYPO</name>
<gene>
    <name evidence="1" type="ORF">NQ176_g6092</name>
</gene>
<accession>A0ACC1N638</accession>
<comment type="caution">
    <text evidence="1">The sequence shown here is derived from an EMBL/GenBank/DDBJ whole genome shotgun (WGS) entry which is preliminary data.</text>
</comment>